<protein>
    <submittedName>
        <fullName evidence="2">Uncharacterized protein</fullName>
    </submittedName>
</protein>
<evidence type="ECO:0000256" key="1">
    <source>
        <dbReference type="SAM" id="MobiDB-lite"/>
    </source>
</evidence>
<organism evidence="2 3">
    <name type="scientific">Kipferlia bialata</name>
    <dbReference type="NCBI Taxonomy" id="797122"/>
    <lineage>
        <taxon>Eukaryota</taxon>
        <taxon>Metamonada</taxon>
        <taxon>Carpediemonas-like organisms</taxon>
        <taxon>Kipferlia</taxon>
    </lineage>
</organism>
<dbReference type="Proteomes" id="UP000265618">
    <property type="component" value="Unassembled WGS sequence"/>
</dbReference>
<sequence>MAKYRAFYEAHQREAERERERDAVLTREIEAEAEAEREGEGEREPGTPNGTDSVEFTVSPTVMVPFTTPEGLPDVSALSDE</sequence>
<feature type="compositionally biased region" description="Basic and acidic residues" evidence="1">
    <location>
        <begin position="1"/>
        <end position="45"/>
    </location>
</feature>
<comment type="caution">
    <text evidence="2">The sequence shown here is derived from an EMBL/GenBank/DDBJ whole genome shotgun (WGS) entry which is preliminary data.</text>
</comment>
<dbReference type="EMBL" id="BDIP01004124">
    <property type="protein sequence ID" value="GIQ88505.1"/>
    <property type="molecule type" value="Genomic_DNA"/>
</dbReference>
<keyword evidence="3" id="KW-1185">Reference proteome</keyword>
<proteinExistence type="predicted"/>
<name>A0A9K3D524_9EUKA</name>
<feature type="compositionally biased region" description="Polar residues" evidence="1">
    <location>
        <begin position="48"/>
        <end position="60"/>
    </location>
</feature>
<feature type="region of interest" description="Disordered" evidence="1">
    <location>
        <begin position="1"/>
        <end position="81"/>
    </location>
</feature>
<reference evidence="2 3" key="1">
    <citation type="journal article" date="2018" name="PLoS ONE">
        <title>The draft genome of Kipferlia bialata reveals reductive genome evolution in fornicate parasites.</title>
        <authorList>
            <person name="Tanifuji G."/>
            <person name="Takabayashi S."/>
            <person name="Kume K."/>
            <person name="Takagi M."/>
            <person name="Nakayama T."/>
            <person name="Kamikawa R."/>
            <person name="Inagaki Y."/>
            <person name="Hashimoto T."/>
        </authorList>
    </citation>
    <scope>NUCLEOTIDE SEQUENCE [LARGE SCALE GENOMIC DNA]</scope>
    <source>
        <strain evidence="2">NY0173</strain>
    </source>
</reference>
<evidence type="ECO:0000313" key="2">
    <source>
        <dbReference type="EMBL" id="GIQ88505.1"/>
    </source>
</evidence>
<dbReference type="AlphaFoldDB" id="A0A9K3D524"/>
<accession>A0A9K3D524</accession>
<evidence type="ECO:0000313" key="3">
    <source>
        <dbReference type="Proteomes" id="UP000265618"/>
    </source>
</evidence>
<gene>
    <name evidence="2" type="ORF">KIPB_010765</name>
</gene>